<dbReference type="EMBL" id="ML178821">
    <property type="protein sequence ID" value="TFL03033.1"/>
    <property type="molecule type" value="Genomic_DNA"/>
</dbReference>
<reference evidence="1 2" key="1">
    <citation type="journal article" date="2019" name="Nat. Ecol. Evol.">
        <title>Megaphylogeny resolves global patterns of mushroom evolution.</title>
        <authorList>
            <person name="Varga T."/>
            <person name="Krizsan K."/>
            <person name="Foldi C."/>
            <person name="Dima B."/>
            <person name="Sanchez-Garcia M."/>
            <person name="Sanchez-Ramirez S."/>
            <person name="Szollosi G.J."/>
            <person name="Szarkandi J.G."/>
            <person name="Papp V."/>
            <person name="Albert L."/>
            <person name="Andreopoulos W."/>
            <person name="Angelini C."/>
            <person name="Antonin V."/>
            <person name="Barry K.W."/>
            <person name="Bougher N.L."/>
            <person name="Buchanan P."/>
            <person name="Buyck B."/>
            <person name="Bense V."/>
            <person name="Catcheside P."/>
            <person name="Chovatia M."/>
            <person name="Cooper J."/>
            <person name="Damon W."/>
            <person name="Desjardin D."/>
            <person name="Finy P."/>
            <person name="Geml J."/>
            <person name="Haridas S."/>
            <person name="Hughes K."/>
            <person name="Justo A."/>
            <person name="Karasinski D."/>
            <person name="Kautmanova I."/>
            <person name="Kiss B."/>
            <person name="Kocsube S."/>
            <person name="Kotiranta H."/>
            <person name="LaButti K.M."/>
            <person name="Lechner B.E."/>
            <person name="Liimatainen K."/>
            <person name="Lipzen A."/>
            <person name="Lukacs Z."/>
            <person name="Mihaltcheva S."/>
            <person name="Morgado L.N."/>
            <person name="Niskanen T."/>
            <person name="Noordeloos M.E."/>
            <person name="Ohm R.A."/>
            <person name="Ortiz-Santana B."/>
            <person name="Ovrebo C."/>
            <person name="Racz N."/>
            <person name="Riley R."/>
            <person name="Savchenko A."/>
            <person name="Shiryaev A."/>
            <person name="Soop K."/>
            <person name="Spirin V."/>
            <person name="Szebenyi C."/>
            <person name="Tomsovsky M."/>
            <person name="Tulloss R.E."/>
            <person name="Uehling J."/>
            <person name="Grigoriev I.V."/>
            <person name="Vagvolgyi C."/>
            <person name="Papp T."/>
            <person name="Martin F.M."/>
            <person name="Miettinen O."/>
            <person name="Hibbett D.S."/>
            <person name="Nagy L.G."/>
        </authorList>
    </citation>
    <scope>NUCLEOTIDE SEQUENCE [LARGE SCALE GENOMIC DNA]</scope>
    <source>
        <strain evidence="1 2">CBS 309.79</strain>
    </source>
</reference>
<proteinExistence type="predicted"/>
<dbReference type="Proteomes" id="UP000305067">
    <property type="component" value="Unassembled WGS sequence"/>
</dbReference>
<gene>
    <name evidence="1" type="ORF">BDV98DRAFT_591831</name>
</gene>
<organism evidence="1 2">
    <name type="scientific">Pterulicium gracile</name>
    <dbReference type="NCBI Taxonomy" id="1884261"/>
    <lineage>
        <taxon>Eukaryota</taxon>
        <taxon>Fungi</taxon>
        <taxon>Dikarya</taxon>
        <taxon>Basidiomycota</taxon>
        <taxon>Agaricomycotina</taxon>
        <taxon>Agaricomycetes</taxon>
        <taxon>Agaricomycetidae</taxon>
        <taxon>Agaricales</taxon>
        <taxon>Pleurotineae</taxon>
        <taxon>Pterulaceae</taxon>
        <taxon>Pterulicium</taxon>
    </lineage>
</organism>
<sequence>MSTDPPPLLPGLQADTSFARFDSGGGHVFSYNSNNNGSTVHNHIYTNGKLDQNAMMVQYFWSRSTDYQLAFDNAFGQRTPGTGQWFLQSKHISDGNRARRSISMLSQSGVRQDSDEVLQQLYGRSPTPALLKLYHIYRDVESLADYERTKGVLKVELNRYKKSFIVIDALDEYRIGDPSAPHHLAQFSSLYNTEVLVMFYNTEVLVMYHQRPLKRCACFRDRQYTESHIWKVLNQRGGLAKEVTGKVVKRADGVFLSSKLTVQSMLTCRRIVDVNNLLDRPPSDLYDWCKEIVEQIRETAPWVLRSIYS</sequence>
<keyword evidence="2" id="KW-1185">Reference proteome</keyword>
<evidence type="ECO:0000313" key="2">
    <source>
        <dbReference type="Proteomes" id="UP000305067"/>
    </source>
</evidence>
<evidence type="ECO:0000313" key="1">
    <source>
        <dbReference type="EMBL" id="TFL03033.1"/>
    </source>
</evidence>
<protein>
    <submittedName>
        <fullName evidence="1">Uncharacterized protein</fullName>
    </submittedName>
</protein>
<accession>A0A5C3QM82</accession>
<dbReference type="AlphaFoldDB" id="A0A5C3QM82"/>
<name>A0A5C3QM82_9AGAR</name>